<evidence type="ECO:0000313" key="2">
    <source>
        <dbReference type="EMBL" id="KDP47163.1"/>
    </source>
</evidence>
<dbReference type="AlphaFoldDB" id="A0A067LIE8"/>
<feature type="domain" description="Sieve element occlusion C-terminal" evidence="1">
    <location>
        <begin position="515"/>
        <end position="746"/>
    </location>
</feature>
<dbReference type="OrthoDB" id="851844at2759"/>
<dbReference type="InterPro" id="IPR046349">
    <property type="entry name" value="C1-like_sf"/>
</dbReference>
<dbReference type="KEGG" id="jcu:105627966"/>
<dbReference type="PANTHER" id="PTHR33232:SF20">
    <property type="entry name" value="PROTEIN SIEVE ELEMENT OCCLUSION B-LIKE"/>
    <property type="match status" value="1"/>
</dbReference>
<gene>
    <name evidence="2" type="ORF">JCGZ_00054</name>
</gene>
<dbReference type="SUPFAM" id="SSF57889">
    <property type="entry name" value="Cysteine-rich domain"/>
    <property type="match status" value="2"/>
</dbReference>
<evidence type="ECO:0000259" key="1">
    <source>
        <dbReference type="Pfam" id="PF14577"/>
    </source>
</evidence>
<dbReference type="InterPro" id="IPR027944">
    <property type="entry name" value="SEO_C"/>
</dbReference>
<accession>A0A067LIE8</accession>
<dbReference type="InterPro" id="IPR039299">
    <property type="entry name" value="SEOA"/>
</dbReference>
<protein>
    <recommendedName>
        <fullName evidence="1">Sieve element occlusion C-terminal domain-containing protein</fullName>
    </recommendedName>
</protein>
<dbReference type="PANTHER" id="PTHR33232">
    <property type="entry name" value="PROTEIN SIEVE ELEMENT OCCLUSION B-LIKE"/>
    <property type="match status" value="1"/>
</dbReference>
<dbReference type="Pfam" id="PF14577">
    <property type="entry name" value="SEO_C"/>
    <property type="match status" value="1"/>
</dbReference>
<organism evidence="2 3">
    <name type="scientific">Jatropha curcas</name>
    <name type="common">Barbados nut</name>
    <dbReference type="NCBI Taxonomy" id="180498"/>
    <lineage>
        <taxon>Eukaryota</taxon>
        <taxon>Viridiplantae</taxon>
        <taxon>Streptophyta</taxon>
        <taxon>Embryophyta</taxon>
        <taxon>Tracheophyta</taxon>
        <taxon>Spermatophyta</taxon>
        <taxon>Magnoliopsida</taxon>
        <taxon>eudicotyledons</taxon>
        <taxon>Gunneridae</taxon>
        <taxon>Pentapetalae</taxon>
        <taxon>rosids</taxon>
        <taxon>fabids</taxon>
        <taxon>Malpighiales</taxon>
        <taxon>Euphorbiaceae</taxon>
        <taxon>Crotonoideae</taxon>
        <taxon>Jatropheae</taxon>
        <taxon>Jatropha</taxon>
    </lineage>
</organism>
<proteinExistence type="predicted"/>
<evidence type="ECO:0000313" key="3">
    <source>
        <dbReference type="Proteomes" id="UP000027138"/>
    </source>
</evidence>
<dbReference type="EMBL" id="KK914193">
    <property type="protein sequence ID" value="KDP47163.1"/>
    <property type="molecule type" value="Genomic_DNA"/>
</dbReference>
<dbReference type="Proteomes" id="UP000027138">
    <property type="component" value="Unassembled WGS sequence"/>
</dbReference>
<dbReference type="STRING" id="180498.A0A067LIE8"/>
<dbReference type="GO" id="GO:0010088">
    <property type="term" value="P:phloem development"/>
    <property type="evidence" value="ECO:0007669"/>
    <property type="project" value="InterPro"/>
</dbReference>
<name>A0A067LIE8_JATCU</name>
<sequence>MEQQRQLQVPLVVVVKDHSGNKKISRELAESLRCPLIDEIDFTQALQKISLPSSTITQAINEPESDLAFEFVSQIVLTHLKLKLNVVINLLLYNDARLNKLVELEDSENARLIFIQSKTNNRQDDDSDRHILKVITDDESFNAKEVVTKMFDLCSHPKKGSHEKIIKEPTNDHLHELVLFQEPRLNKIQCKRCLELVSGRSYECVECNEYTFHKFCAEASPNVRDCPPWLREKKPKHYDFPRTYKCNNCEEFLYGCCDCLFQTNLELGFLPAILYDIDEAHQHFFNLIIMPFKYNYQYKCIICDEVGSSVGYKCYDCNYDAHVNCILPIVEKTQIKAYQTIFDLFKTIHVDNIEVLKHLIYAKDDQLPLYDGAAKKRSSFDVLRRKHVLLYITDLELPKDELPTLNGMYNEARQLPLATESNYEVVWFPVVDWSTPWNNAQQKQFKYLQSRMPWFSVYHPLLLDPAVIKYIKQVWCFNKKPLLVVLDPQGKVVNHNALHMMRIWGSLAFPFTSLREEALWEEESWSIELMADGIDANIPAWIQEGKYICLYGGEDIEWIRRFTTTAAAVAIEANIQLEMLYVGKINLREKVRKINTIIQIEKLSHVLSDLALMQFFWFRLESMYYSKVKNNRTVEKDSIMQEIITMLTFDATEQGWAVVSKGSGGNDQMAKAKGSLILRSFDEFRSWKHIADERGFVPALIEYLLLHQNKPHCNRLIMAFNENLPRQQLCAECGRPMEMFMMYRCCDE</sequence>
<keyword evidence="3" id="KW-1185">Reference proteome</keyword>
<reference evidence="2 3" key="1">
    <citation type="journal article" date="2014" name="PLoS ONE">
        <title>Global Analysis of Gene Expression Profiles in Physic Nut (Jatropha curcas L.) Seedlings Exposed to Salt Stress.</title>
        <authorList>
            <person name="Zhang L."/>
            <person name="Zhang C."/>
            <person name="Wu P."/>
            <person name="Chen Y."/>
            <person name="Li M."/>
            <person name="Jiang H."/>
            <person name="Wu G."/>
        </authorList>
    </citation>
    <scope>NUCLEOTIDE SEQUENCE [LARGE SCALE GENOMIC DNA]</scope>
    <source>
        <strain evidence="3">cv. GZQX0401</strain>
        <tissue evidence="2">Young leaves</tissue>
    </source>
</reference>